<keyword evidence="5" id="KW-0812">Transmembrane</keyword>
<dbReference type="Proteomes" id="UP000246661">
    <property type="component" value="Unassembled WGS sequence"/>
</dbReference>
<feature type="compositionally biased region" description="Basic and acidic residues" evidence="4">
    <location>
        <begin position="100"/>
        <end position="123"/>
    </location>
</feature>
<evidence type="ECO:0000313" key="6">
    <source>
        <dbReference type="EMBL" id="PWW20951.1"/>
    </source>
</evidence>
<keyword evidence="2" id="KW-0328">Glycosyltransferase</keyword>
<comment type="caution">
    <text evidence="6">The sequence shown here is derived from an EMBL/GenBank/DDBJ whole genome shotgun (WGS) entry which is preliminary data.</text>
</comment>
<feature type="transmembrane region" description="Helical" evidence="5">
    <location>
        <begin position="368"/>
        <end position="392"/>
    </location>
</feature>
<reference evidence="7" key="1">
    <citation type="submission" date="2018-05" db="EMBL/GenBank/DDBJ databases">
        <authorList>
            <person name="Klenk H.-P."/>
            <person name="Huntemann M."/>
            <person name="Clum A."/>
            <person name="Pillay M."/>
            <person name="Palaniappan K."/>
            <person name="Varghese N."/>
            <person name="Mikhailova N."/>
            <person name="Stamatis D."/>
            <person name="Reddy T."/>
            <person name="Daum C."/>
            <person name="Shapiro N."/>
            <person name="Ivanova N."/>
            <person name="Kyrpides N."/>
            <person name="Woyke T."/>
        </authorList>
    </citation>
    <scope>NUCLEOTIDE SEQUENCE [LARGE SCALE GENOMIC DNA]</scope>
    <source>
        <strain evidence="7">DSM 45417</strain>
    </source>
</reference>
<dbReference type="SUPFAM" id="SSF53448">
    <property type="entry name" value="Nucleotide-diphospho-sugar transferases"/>
    <property type="match status" value="1"/>
</dbReference>
<evidence type="ECO:0000256" key="2">
    <source>
        <dbReference type="ARBA" id="ARBA00022676"/>
    </source>
</evidence>
<dbReference type="AlphaFoldDB" id="A0A317QDB4"/>
<dbReference type="Pfam" id="PF13641">
    <property type="entry name" value="Glyco_tranf_2_3"/>
    <property type="match status" value="1"/>
</dbReference>
<evidence type="ECO:0000256" key="4">
    <source>
        <dbReference type="SAM" id="MobiDB-lite"/>
    </source>
</evidence>
<feature type="transmembrane region" description="Helical" evidence="5">
    <location>
        <begin position="316"/>
        <end position="337"/>
    </location>
</feature>
<name>A0A317QDB4_9ACTN</name>
<evidence type="ECO:0000256" key="1">
    <source>
        <dbReference type="ARBA" id="ARBA00006739"/>
    </source>
</evidence>
<organism evidence="6 7">
    <name type="scientific">Geodermatophilus normandii</name>
    <dbReference type="NCBI Taxonomy" id="1137989"/>
    <lineage>
        <taxon>Bacteria</taxon>
        <taxon>Bacillati</taxon>
        <taxon>Actinomycetota</taxon>
        <taxon>Actinomycetes</taxon>
        <taxon>Geodermatophilales</taxon>
        <taxon>Geodermatophilaceae</taxon>
        <taxon>Geodermatophilus</taxon>
    </lineage>
</organism>
<dbReference type="RefSeq" id="WP_110003932.1">
    <property type="nucleotide sequence ID" value="NZ_QGTX01000001.1"/>
</dbReference>
<keyword evidence="5" id="KW-0472">Membrane</keyword>
<dbReference type="EMBL" id="QGTX01000001">
    <property type="protein sequence ID" value="PWW20951.1"/>
    <property type="molecule type" value="Genomic_DNA"/>
</dbReference>
<proteinExistence type="inferred from homology"/>
<evidence type="ECO:0000313" key="7">
    <source>
        <dbReference type="Proteomes" id="UP000246661"/>
    </source>
</evidence>
<accession>A0A317QDB4</accession>
<dbReference type="InterPro" id="IPR029044">
    <property type="entry name" value="Nucleotide-diphossugar_trans"/>
</dbReference>
<dbReference type="CDD" id="cd06423">
    <property type="entry name" value="CESA_like"/>
    <property type="match status" value="1"/>
</dbReference>
<keyword evidence="7" id="KW-1185">Reference proteome</keyword>
<dbReference type="PANTHER" id="PTHR43630">
    <property type="entry name" value="POLY-BETA-1,6-N-ACETYL-D-GLUCOSAMINE SYNTHASE"/>
    <property type="match status" value="1"/>
</dbReference>
<feature type="region of interest" description="Disordered" evidence="4">
    <location>
        <begin position="96"/>
        <end position="141"/>
    </location>
</feature>
<dbReference type="GO" id="GO:0016757">
    <property type="term" value="F:glycosyltransferase activity"/>
    <property type="evidence" value="ECO:0007669"/>
    <property type="project" value="UniProtKB-KW"/>
</dbReference>
<comment type="similarity">
    <text evidence="1">Belongs to the glycosyltransferase 2 family.</text>
</comment>
<dbReference type="PANTHER" id="PTHR43630:SF1">
    <property type="entry name" value="POLY-BETA-1,6-N-ACETYL-D-GLUCOSAMINE SYNTHASE"/>
    <property type="match status" value="1"/>
</dbReference>
<gene>
    <name evidence="6" type="ORF">JD79_00077</name>
</gene>
<evidence type="ECO:0000256" key="3">
    <source>
        <dbReference type="ARBA" id="ARBA00022679"/>
    </source>
</evidence>
<dbReference type="Gene3D" id="3.90.550.10">
    <property type="entry name" value="Spore Coat Polysaccharide Biosynthesis Protein SpsA, Chain A"/>
    <property type="match status" value="2"/>
</dbReference>
<dbReference type="OrthoDB" id="9797391at2"/>
<evidence type="ECO:0000256" key="5">
    <source>
        <dbReference type="SAM" id="Phobius"/>
    </source>
</evidence>
<keyword evidence="5" id="KW-1133">Transmembrane helix</keyword>
<protein>
    <submittedName>
        <fullName evidence="6">Cellulose synthase/poly-beta-1,6-N-acetylglucosamine synthase-like glycosyltransferase</fullName>
    </submittedName>
</protein>
<keyword evidence="3 6" id="KW-0808">Transferase</keyword>
<sequence>MAGDGTAGDGTAGDGTTPAARLVVLIPAHDEAATIGTTLDALQRQTRRPDRVVVVADNCTDDTARIARERGAEVYETVGNTDKKAGALNQAIVARFRRTATSDRRGTSEDPRRGPDRRRDRAAADPGDDDVPAGPTPDLHDDDLVLVMDADTELAPGFLEAAAASLASSPRIGAAGGLFYGHPGAGVLGQLQRNEYLRYSRDVSRTGRVMVLTGTGTLFRVRALREVAAARGTTLPGREGQVYDTLALTEDNELTLALKTLGWRMTSPAACSVVTEIMPTWRDLWKQRMRWQRGALENLRHYGLTRVTVRYWGQQVGIGLGVLAFQAYLLLTVLVLLRDGAPHLDRFWAAVGLVFLAERLVTVRRGGAWALLLAAPLVVELAYDLFIQAVFVRSLADVVRRREATWHHVAAPAAG</sequence>